<sequence>MVFTRAAELLEVARVASMDRHRNASAEIPQPGSLLGQHEVAFVNAILEGIAASGVSFCWPLGAGLA</sequence>
<gene>
    <name evidence="1" type="ORF">BBK82_07595</name>
</gene>
<keyword evidence="2" id="KW-1185">Reference proteome</keyword>
<name>A0A1B2HE07_9PSEU</name>
<dbReference type="KEGG" id="led:BBK82_07595"/>
<dbReference type="OrthoDB" id="5173261at2"/>
<evidence type="ECO:0000313" key="1">
    <source>
        <dbReference type="EMBL" id="ANZ35964.1"/>
    </source>
</evidence>
<dbReference type="EMBL" id="CP016793">
    <property type="protein sequence ID" value="ANZ35964.1"/>
    <property type="molecule type" value="Genomic_DNA"/>
</dbReference>
<evidence type="ECO:0000313" key="2">
    <source>
        <dbReference type="Proteomes" id="UP000093053"/>
    </source>
</evidence>
<proteinExistence type="predicted"/>
<accession>A0A1B2HE07</accession>
<dbReference type="AlphaFoldDB" id="A0A1B2HE07"/>
<organism evidence="1 2">
    <name type="scientific">Lentzea guizhouensis</name>
    <dbReference type="NCBI Taxonomy" id="1586287"/>
    <lineage>
        <taxon>Bacteria</taxon>
        <taxon>Bacillati</taxon>
        <taxon>Actinomycetota</taxon>
        <taxon>Actinomycetes</taxon>
        <taxon>Pseudonocardiales</taxon>
        <taxon>Pseudonocardiaceae</taxon>
        <taxon>Lentzea</taxon>
    </lineage>
</organism>
<reference evidence="1 2" key="1">
    <citation type="submission" date="2016-07" db="EMBL/GenBank/DDBJ databases">
        <title>Complete genome sequence of the Lentzea guizhouensis DHS C013.</title>
        <authorList>
            <person name="Cao C."/>
        </authorList>
    </citation>
    <scope>NUCLEOTIDE SEQUENCE [LARGE SCALE GENOMIC DNA]</scope>
    <source>
        <strain evidence="1 2">DHS C013</strain>
    </source>
</reference>
<dbReference type="RefSeq" id="WP_065914371.1">
    <property type="nucleotide sequence ID" value="NZ_CP016793.1"/>
</dbReference>
<protein>
    <submittedName>
        <fullName evidence="1">Uncharacterized protein</fullName>
    </submittedName>
</protein>
<dbReference type="Proteomes" id="UP000093053">
    <property type="component" value="Chromosome"/>
</dbReference>